<organism evidence="1 2">
    <name type="scientific">Staphylococcus nepalensis</name>
    <dbReference type="NCBI Taxonomy" id="214473"/>
    <lineage>
        <taxon>Bacteria</taxon>
        <taxon>Bacillati</taxon>
        <taxon>Bacillota</taxon>
        <taxon>Bacilli</taxon>
        <taxon>Bacillales</taxon>
        <taxon>Staphylococcaceae</taxon>
        <taxon>Staphylococcus</taxon>
    </lineage>
</organism>
<dbReference type="InterPro" id="IPR036866">
    <property type="entry name" value="RibonucZ/Hydroxyglut_hydro"/>
</dbReference>
<dbReference type="SUPFAM" id="SSF56281">
    <property type="entry name" value="Metallo-hydrolase/oxidoreductase"/>
    <property type="match status" value="1"/>
</dbReference>
<name>A0A380IV98_9STAP</name>
<dbReference type="RefSeq" id="WP_103373131.1">
    <property type="nucleotide sequence ID" value="NZ_BMCF01000015.1"/>
</dbReference>
<dbReference type="PANTHER" id="PTHR30619">
    <property type="entry name" value="DNA INTERNALIZATION/COMPETENCE PROTEIN COMEC/REC2"/>
    <property type="match status" value="1"/>
</dbReference>
<evidence type="ECO:0000313" key="2">
    <source>
        <dbReference type="Proteomes" id="UP000254412"/>
    </source>
</evidence>
<dbReference type="Proteomes" id="UP000254412">
    <property type="component" value="Unassembled WGS sequence"/>
</dbReference>
<accession>A0A380IV98</accession>
<evidence type="ECO:0000313" key="1">
    <source>
        <dbReference type="EMBL" id="SUN25052.1"/>
    </source>
</evidence>
<gene>
    <name evidence="1" type="ORF">NCTC13834_02796</name>
</gene>
<sequence>MSIIKSFSVNNGDMFYIKHGSDNFTMIDCNLNDKNQEKILDELIKASSSKGISRFISTHPDEDHISGLSYIEEKMGISNFYCVSNDAIKIDPSKDFMKYQNLRDSSKAFHIYKNCSRKWMNVEDDNRKSSGLSILWPDTSNPDYKNELLEVSKGESPNNISTIIQYSLENGVNVLWMGDLETDFMEKIEKHVEWPKIDILFAPHHGRKTGRIPKSILDKLNPKVIVIGEADTLSLDYYHGYNKITQNSTGDIIFDCLPKKVHIHVKKEGYCTEYLDIENIENQLRKPGFNYIGTLNL</sequence>
<dbReference type="AlphaFoldDB" id="A0A380IV98"/>
<reference evidence="1 2" key="1">
    <citation type="submission" date="2018-06" db="EMBL/GenBank/DDBJ databases">
        <authorList>
            <consortium name="Pathogen Informatics"/>
            <person name="Doyle S."/>
        </authorList>
    </citation>
    <scope>NUCLEOTIDE SEQUENCE [LARGE SCALE GENOMIC DNA]</scope>
    <source>
        <strain evidence="1 2">NCTC13834</strain>
    </source>
</reference>
<proteinExistence type="predicted"/>
<dbReference type="InterPro" id="IPR052159">
    <property type="entry name" value="Competence_DNA_uptake"/>
</dbReference>
<dbReference type="Gene3D" id="3.60.15.10">
    <property type="entry name" value="Ribonuclease Z/Hydroxyacylglutathione hydrolase-like"/>
    <property type="match status" value="1"/>
</dbReference>
<dbReference type="PANTHER" id="PTHR30619:SF1">
    <property type="entry name" value="RECOMBINATION PROTEIN 2"/>
    <property type="match status" value="1"/>
</dbReference>
<dbReference type="EMBL" id="UHDS01000002">
    <property type="protein sequence ID" value="SUN25052.1"/>
    <property type="molecule type" value="Genomic_DNA"/>
</dbReference>
<protein>
    <submittedName>
        <fullName evidence="1">ComEC late competence protein 3</fullName>
    </submittedName>
</protein>